<dbReference type="EMBL" id="JADYXP020000001">
    <property type="protein sequence ID" value="KAL0133766.1"/>
    <property type="molecule type" value="Genomic_DNA"/>
</dbReference>
<accession>A0AAW2H2H2</accession>
<organism evidence="1 2">
    <name type="scientific">Cardiocondyla obscurior</name>
    <dbReference type="NCBI Taxonomy" id="286306"/>
    <lineage>
        <taxon>Eukaryota</taxon>
        <taxon>Metazoa</taxon>
        <taxon>Ecdysozoa</taxon>
        <taxon>Arthropoda</taxon>
        <taxon>Hexapoda</taxon>
        <taxon>Insecta</taxon>
        <taxon>Pterygota</taxon>
        <taxon>Neoptera</taxon>
        <taxon>Endopterygota</taxon>
        <taxon>Hymenoptera</taxon>
        <taxon>Apocrita</taxon>
        <taxon>Aculeata</taxon>
        <taxon>Formicoidea</taxon>
        <taxon>Formicidae</taxon>
        <taxon>Myrmicinae</taxon>
        <taxon>Cardiocondyla</taxon>
    </lineage>
</organism>
<protein>
    <submittedName>
        <fullName evidence="1">Uncharacterized protein</fullName>
    </submittedName>
</protein>
<reference evidence="1 2" key="1">
    <citation type="submission" date="2023-03" db="EMBL/GenBank/DDBJ databases">
        <title>High recombination rates correlate with genetic variation in Cardiocondyla obscurior ants.</title>
        <authorList>
            <person name="Errbii M."/>
        </authorList>
    </citation>
    <scope>NUCLEOTIDE SEQUENCE [LARGE SCALE GENOMIC DNA]</scope>
    <source>
        <strain evidence="1">Alpha-2009</strain>
        <tissue evidence="1">Whole body</tissue>
    </source>
</reference>
<keyword evidence="2" id="KW-1185">Reference proteome</keyword>
<dbReference type="AlphaFoldDB" id="A0AAW2H2H2"/>
<proteinExistence type="predicted"/>
<evidence type="ECO:0000313" key="1">
    <source>
        <dbReference type="EMBL" id="KAL0133766.1"/>
    </source>
</evidence>
<dbReference type="Proteomes" id="UP001430953">
    <property type="component" value="Unassembled WGS sequence"/>
</dbReference>
<gene>
    <name evidence="1" type="ORF">PUN28_001023</name>
</gene>
<sequence>MTKAPLAPLAPSSTKRRELLRIYHFVKVSSELDRSNQRGSNPGESQIILTHRAQQLVVTTVERIVSSARDYHRGRLNTLSDSRNESWRKLRETVIERERNSNGS</sequence>
<name>A0AAW2H2H2_9HYME</name>
<evidence type="ECO:0000313" key="2">
    <source>
        <dbReference type="Proteomes" id="UP001430953"/>
    </source>
</evidence>
<comment type="caution">
    <text evidence="1">The sequence shown here is derived from an EMBL/GenBank/DDBJ whole genome shotgun (WGS) entry which is preliminary data.</text>
</comment>